<dbReference type="EMBL" id="CAJOBB010012662">
    <property type="protein sequence ID" value="CAF4279735.1"/>
    <property type="molecule type" value="Genomic_DNA"/>
</dbReference>
<proteinExistence type="predicted"/>
<dbReference type="Proteomes" id="UP000663868">
    <property type="component" value="Unassembled WGS sequence"/>
</dbReference>
<gene>
    <name evidence="2" type="ORF">KXQ929_LOCUS44364</name>
</gene>
<evidence type="ECO:0000313" key="2">
    <source>
        <dbReference type="EMBL" id="CAF4279735.1"/>
    </source>
</evidence>
<feature type="non-terminal residue" evidence="2">
    <location>
        <position position="53"/>
    </location>
</feature>
<evidence type="ECO:0000256" key="1">
    <source>
        <dbReference type="SAM" id="MobiDB-lite"/>
    </source>
</evidence>
<reference evidence="2" key="1">
    <citation type="submission" date="2021-02" db="EMBL/GenBank/DDBJ databases">
        <authorList>
            <person name="Nowell W R."/>
        </authorList>
    </citation>
    <scope>NUCLEOTIDE SEQUENCE</scope>
</reference>
<evidence type="ECO:0000313" key="3">
    <source>
        <dbReference type="Proteomes" id="UP000663868"/>
    </source>
</evidence>
<comment type="caution">
    <text evidence="2">The sequence shown here is derived from an EMBL/GenBank/DDBJ whole genome shotgun (WGS) entry which is preliminary data.</text>
</comment>
<organism evidence="2 3">
    <name type="scientific">Adineta steineri</name>
    <dbReference type="NCBI Taxonomy" id="433720"/>
    <lineage>
        <taxon>Eukaryota</taxon>
        <taxon>Metazoa</taxon>
        <taxon>Spiralia</taxon>
        <taxon>Gnathifera</taxon>
        <taxon>Rotifera</taxon>
        <taxon>Eurotatoria</taxon>
        <taxon>Bdelloidea</taxon>
        <taxon>Adinetida</taxon>
        <taxon>Adinetidae</taxon>
        <taxon>Adineta</taxon>
    </lineage>
</organism>
<name>A0A820GL89_9BILA</name>
<accession>A0A820GL89</accession>
<dbReference type="AlphaFoldDB" id="A0A820GL89"/>
<protein>
    <submittedName>
        <fullName evidence="2">Uncharacterized protein</fullName>
    </submittedName>
</protein>
<feature type="region of interest" description="Disordered" evidence="1">
    <location>
        <begin position="34"/>
        <end position="53"/>
    </location>
</feature>
<sequence length="53" mass="5902">MSQPYETTHDKAGTQTEEARIINEIDDYLTKALSDYDRPQPLPESSGGSSNFP</sequence>